<protein>
    <submittedName>
        <fullName evidence="2">Uncharacterized protein</fullName>
    </submittedName>
</protein>
<feature type="region of interest" description="Disordered" evidence="1">
    <location>
        <begin position="26"/>
        <end position="67"/>
    </location>
</feature>
<reference evidence="2" key="1">
    <citation type="submission" date="2009-05" db="EMBL/GenBank/DDBJ databases">
        <authorList>
            <person name="Harkins D.M."/>
            <person name="DeShazer D."/>
            <person name="Woods D.E."/>
            <person name="Brinkac L.M."/>
            <person name="Brown K.A."/>
            <person name="Hung G.C."/>
            <person name="Tuanyok A."/>
            <person name="Zhang B."/>
            <person name="Nierman W.C."/>
        </authorList>
    </citation>
    <scope>NUCLEOTIDE SEQUENCE [LARGE SCALE GENOMIC DNA]</scope>
    <source>
        <strain evidence="2">1710a</strain>
    </source>
</reference>
<accession>A0A0E1WHJ3</accession>
<organism evidence="2">
    <name type="scientific">Burkholderia pseudomallei 1710a</name>
    <dbReference type="NCBI Taxonomy" id="320371"/>
    <lineage>
        <taxon>Bacteria</taxon>
        <taxon>Pseudomonadati</taxon>
        <taxon>Pseudomonadota</taxon>
        <taxon>Betaproteobacteria</taxon>
        <taxon>Burkholderiales</taxon>
        <taxon>Burkholderiaceae</taxon>
        <taxon>Burkholderia</taxon>
        <taxon>pseudomallei group</taxon>
    </lineage>
</organism>
<dbReference type="AlphaFoldDB" id="A0A0E1WHJ3"/>
<dbReference type="RefSeq" id="WP_004526269.1">
    <property type="nucleotide sequence ID" value="NZ_CM000832.1"/>
</dbReference>
<evidence type="ECO:0000256" key="1">
    <source>
        <dbReference type="SAM" id="MobiDB-lite"/>
    </source>
</evidence>
<dbReference type="HOGENOM" id="CLU_2680610_0_0_4"/>
<dbReference type="EMBL" id="CM000832">
    <property type="protein sequence ID" value="EET09082.1"/>
    <property type="molecule type" value="Genomic_DNA"/>
</dbReference>
<dbReference type="Proteomes" id="UP000001812">
    <property type="component" value="Chromosome I"/>
</dbReference>
<sequence length="85" mass="8965">MAVCVRRSGDAVTRVRFALDARRFRAEREGGGASSGGRFAADQPTRACPDKRGRCASAEDDGGASARVRRCARAGSFRTSQASDA</sequence>
<proteinExistence type="predicted"/>
<evidence type="ECO:0000313" key="2">
    <source>
        <dbReference type="EMBL" id="EET09082.1"/>
    </source>
</evidence>
<name>A0A0E1WHJ3_BURPE</name>
<gene>
    <name evidence="2" type="ORF">BURPS1710A_1228</name>
</gene>